<accession>A0ABD7YVA0</accession>
<dbReference type="RefSeq" id="WP_193524688.1">
    <property type="nucleotide sequence ID" value="NZ_CP114501.1"/>
</dbReference>
<dbReference type="Proteomes" id="UP001224533">
    <property type="component" value="Chromosome"/>
</dbReference>
<organism evidence="1 2">
    <name type="scientific">Ligilactobacillus salivarius</name>
    <dbReference type="NCBI Taxonomy" id="1624"/>
    <lineage>
        <taxon>Bacteria</taxon>
        <taxon>Bacillati</taxon>
        <taxon>Bacillota</taxon>
        <taxon>Bacilli</taxon>
        <taxon>Lactobacillales</taxon>
        <taxon>Lactobacillaceae</taxon>
        <taxon>Ligilactobacillus</taxon>
    </lineage>
</organism>
<dbReference type="AlphaFoldDB" id="A0ABD7YVA0"/>
<proteinExistence type="predicted"/>
<gene>
    <name evidence="1" type="ORF">O2U02_02140</name>
</gene>
<evidence type="ECO:0000313" key="2">
    <source>
        <dbReference type="Proteomes" id="UP001224533"/>
    </source>
</evidence>
<sequence length="233" mass="28216">MHAIICQENGSHYISMVFGYYRDRARSYYADYWIVWDSKKERLIKWPTFKPKKKFLEKQILIVDAEQNDWKLNQDGEGCVNFLNRNLLDSIMRENNQPQNILEQCRKIDKGYTYDEVHEIKTQKDIEDLDWITGNFHDAYIAKKKLQDDGKLYLKFEGIWGCDLEVWFWGDLEYDMSSRDSELVDDPYWFDSTIFFHDGFVYLIDEEDMTVEKITTDYCYFKARHMEYRVIPK</sequence>
<evidence type="ECO:0000313" key="1">
    <source>
        <dbReference type="EMBL" id="WHS18047.1"/>
    </source>
</evidence>
<dbReference type="EMBL" id="CP114509">
    <property type="protein sequence ID" value="WHS18047.1"/>
    <property type="molecule type" value="Genomic_DNA"/>
</dbReference>
<protein>
    <submittedName>
        <fullName evidence="1">Uncharacterized protein</fullName>
    </submittedName>
</protein>
<name>A0ABD7YVA0_9LACO</name>
<reference evidence="1 2" key="1">
    <citation type="submission" date="2022-12" db="EMBL/GenBank/DDBJ databases">
        <title>Assessment of beneficial effects and identification of host adaptation-associated genes of Ligilactobacillus salivarius isolated from Meles meles.</title>
        <authorList>
            <person name="Wang Y."/>
        </authorList>
    </citation>
    <scope>NUCLEOTIDE SEQUENCE [LARGE SCALE GENOMIC DNA]</scope>
    <source>
        <strain evidence="1 2">S35</strain>
    </source>
</reference>